<evidence type="ECO:0000313" key="2">
    <source>
        <dbReference type="EMBL" id="WIM67739.1"/>
    </source>
</evidence>
<keyword evidence="3" id="KW-1185">Reference proteome</keyword>
<dbReference type="EMBL" id="CP126969">
    <property type="protein sequence ID" value="WIM67739.1"/>
    <property type="molecule type" value="Genomic_DNA"/>
</dbReference>
<dbReference type="Proteomes" id="UP001225598">
    <property type="component" value="Chromosome"/>
</dbReference>
<evidence type="ECO:0000256" key="1">
    <source>
        <dbReference type="SAM" id="Phobius"/>
    </source>
</evidence>
<keyword evidence="1" id="KW-0472">Membrane</keyword>
<gene>
    <name evidence="2" type="ORF">QP027_11790</name>
</gene>
<dbReference type="RefSeq" id="WP_284825056.1">
    <property type="nucleotide sequence ID" value="NZ_CP126969.1"/>
</dbReference>
<sequence length="50" mass="4897">MTATAEGVFSPGLRFVTIGLLVSVGIVAFDGLGVTTALPAIASDLGGMTT</sequence>
<keyword evidence="1" id="KW-0812">Transmembrane</keyword>
<accession>A0ABY8VE41</accession>
<evidence type="ECO:0000313" key="3">
    <source>
        <dbReference type="Proteomes" id="UP001225598"/>
    </source>
</evidence>
<feature type="transmembrane region" description="Helical" evidence="1">
    <location>
        <begin position="12"/>
        <end position="29"/>
    </location>
</feature>
<protein>
    <recommendedName>
        <fullName evidence="4">MFS transporter</fullName>
    </recommendedName>
</protein>
<reference evidence="2 3" key="1">
    <citation type="submission" date="2023-05" db="EMBL/GenBank/DDBJ databases">
        <title>Corynebacterium suedekumii sp. nov. and Corynebacterium breve sp. nov. isolated from raw cow's milk.</title>
        <authorList>
            <person name="Baer M.K."/>
            <person name="Mehl L."/>
            <person name="Hellmuth R."/>
            <person name="Marke G."/>
            <person name="Lipski A."/>
        </authorList>
    </citation>
    <scope>NUCLEOTIDE SEQUENCE [LARGE SCALE GENOMIC DNA]</scope>
    <source>
        <strain evidence="2 3">R4</strain>
    </source>
</reference>
<proteinExistence type="predicted"/>
<organism evidence="2 3">
    <name type="scientific">Corynebacterium breve</name>
    <dbReference type="NCBI Taxonomy" id="3049799"/>
    <lineage>
        <taxon>Bacteria</taxon>
        <taxon>Bacillati</taxon>
        <taxon>Actinomycetota</taxon>
        <taxon>Actinomycetes</taxon>
        <taxon>Mycobacteriales</taxon>
        <taxon>Corynebacteriaceae</taxon>
        <taxon>Corynebacterium</taxon>
    </lineage>
</organism>
<evidence type="ECO:0008006" key="4">
    <source>
        <dbReference type="Google" id="ProtNLM"/>
    </source>
</evidence>
<keyword evidence="1" id="KW-1133">Transmembrane helix</keyword>
<name>A0ABY8VE41_9CORY</name>